<dbReference type="RefSeq" id="WP_106458270.1">
    <property type="nucleotide sequence ID" value="NZ_PXOH01000023.1"/>
</dbReference>
<organism evidence="10 11">
    <name type="scientific">Aphanothece hegewaldii CCALA 016</name>
    <dbReference type="NCBI Taxonomy" id="2107694"/>
    <lineage>
        <taxon>Bacteria</taxon>
        <taxon>Bacillati</taxon>
        <taxon>Cyanobacteriota</taxon>
        <taxon>Cyanophyceae</taxon>
        <taxon>Oscillatoriophycideae</taxon>
        <taxon>Chroococcales</taxon>
        <taxon>Aphanothecaceae</taxon>
        <taxon>Aphanothece</taxon>
    </lineage>
</organism>
<sequence length="1065" mass="115519">MSVSDKFIRSPVLTTVCSLFILLLGGIALPLLPLEKLPQLAPTQIQVTSTNIGADARTTVDTVTDVLESEINGVEDMKYMTSNTASDGISNITVSFPVAVNRNIAQVNVQNRVNQALPNLPDVVKQTGVTTEAASPSLLLAYGFYSEKNEEGNYLYDTQFISNYLDLFVVDELKRIPGIGSLVIIGERKYAMRIWLDPAKLASRNLTPSDVERALREQNIQTGAGRIGQEPTNSNQSFSIPLKAESRFTTVEDGENLVIQAQDNGQLTKVKDVGWVELGAENYDVTANISGKPTAGIALYQLPGANALDTGNRIKAKIEELSANFPPGLKYEIPYDSTLFVVTSLRDVTSNLLQAIVMAILTILLFLQDWRSTIVPALAMPVAMIGAMSVLLGFGFSINQLTMFGIILAIGTVTDDAVVIVEAIKSKMNQGMRPRQAAVDAMNELATPSITAALVQLAVFIPVCFFPGTTGIVYRQFAITLSAAIVFSTFNALTFSPTIAALFLKPAGAEPGLIDQLVNFLFGWLFNLFNRGFGWIVRQYSHLIEVLVKMRYLVLGFFVAGLIATILMLKIVPTGFIPEEDQGLMILLGEAPASVSLNYSEEQVALVSKILDEYPEIESYLGAAGFGLEGNAYNKYLFFIRLKSWADRTSEEQSVFGLLNTLNQRLRNEITGSKAFLTNVPPVDGVGATGGFEFQLQNRAGLPSDVLLQNVNAMIAAANQRPELQRVTTTFTPGVSQMAIRLNREIAKAMNVDINEAFGTLQSYLGGRYVNDFILNNKQYRVYVQADGAFRDNPEKIKSFYVRSKTGSLVQLNNLIEIEEFDSPPIITRYNVYEAVKIQGTPAPGYSSGQAIAAMEEVAAQVLNPGFGYEWTGLSLEEKSAGGATGAIFALAFILVFLIMAAQYGSYIDPTIILLTVPLAALGAMVAIWFRANLLQVGSIWPVINNDIYAQVGLLMLIGMASKNAILIVEQANEFLRQGMSLSKAAIASAKSRFLPIVMTASSGLVGYIPLMTAAGAGAISRWSIGTVSFGGYLVATILSLGVAPVLYIVVKSLERQIISGKREV</sequence>
<dbReference type="GO" id="GO:0009636">
    <property type="term" value="P:response to toxic substance"/>
    <property type="evidence" value="ECO:0007669"/>
    <property type="project" value="UniProtKB-ARBA"/>
</dbReference>
<keyword evidence="3" id="KW-0813">Transport</keyword>
<evidence type="ECO:0000256" key="3">
    <source>
        <dbReference type="ARBA" id="ARBA00022448"/>
    </source>
</evidence>
<feature type="transmembrane region" description="Helical" evidence="9">
    <location>
        <begin position="474"/>
        <end position="495"/>
    </location>
</feature>
<dbReference type="NCBIfam" id="TIGR00915">
    <property type="entry name" value="2A0602"/>
    <property type="match status" value="1"/>
</dbReference>
<gene>
    <name evidence="10" type="ORF">C7H19_17805</name>
</gene>
<dbReference type="GO" id="GO:0015562">
    <property type="term" value="F:efflux transmembrane transporter activity"/>
    <property type="evidence" value="ECO:0007669"/>
    <property type="project" value="InterPro"/>
</dbReference>
<dbReference type="InterPro" id="IPR027463">
    <property type="entry name" value="AcrB_DN_DC_subdom"/>
</dbReference>
<evidence type="ECO:0000256" key="9">
    <source>
        <dbReference type="SAM" id="Phobius"/>
    </source>
</evidence>
<dbReference type="EMBL" id="PXOH01000023">
    <property type="protein sequence ID" value="PSF35000.1"/>
    <property type="molecule type" value="Genomic_DNA"/>
</dbReference>
<dbReference type="Gene3D" id="1.20.1640.10">
    <property type="entry name" value="Multidrug efflux transporter AcrB transmembrane domain"/>
    <property type="match status" value="2"/>
</dbReference>
<reference evidence="10 11" key="2">
    <citation type="submission" date="2018-03" db="EMBL/GenBank/DDBJ databases">
        <authorList>
            <person name="Keele B.F."/>
        </authorList>
    </citation>
    <scope>NUCLEOTIDE SEQUENCE [LARGE SCALE GENOMIC DNA]</scope>
    <source>
        <strain evidence="10 11">CCALA 016</strain>
    </source>
</reference>
<feature type="transmembrane region" description="Helical" evidence="9">
    <location>
        <begin position="374"/>
        <end position="396"/>
    </location>
</feature>
<evidence type="ECO:0000256" key="6">
    <source>
        <dbReference type="ARBA" id="ARBA00022692"/>
    </source>
</evidence>
<comment type="similarity">
    <text evidence="2">Belongs to the resistance-nodulation-cell division (RND) (TC 2.A.6) family.</text>
</comment>
<dbReference type="Proteomes" id="UP000239001">
    <property type="component" value="Unassembled WGS sequence"/>
</dbReference>
<keyword evidence="6 9" id="KW-0812">Transmembrane</keyword>
<dbReference type="GO" id="GO:0005886">
    <property type="term" value="C:plasma membrane"/>
    <property type="evidence" value="ECO:0007669"/>
    <property type="project" value="UniProtKB-SubCell"/>
</dbReference>
<dbReference type="AlphaFoldDB" id="A0A2T1LUB6"/>
<dbReference type="PRINTS" id="PR00702">
    <property type="entry name" value="ACRIFLAVINRP"/>
</dbReference>
<feature type="transmembrane region" description="Helical" evidence="9">
    <location>
        <begin position="348"/>
        <end position="367"/>
    </location>
</feature>
<evidence type="ECO:0000313" key="10">
    <source>
        <dbReference type="EMBL" id="PSF35000.1"/>
    </source>
</evidence>
<dbReference type="Gene3D" id="3.30.70.1320">
    <property type="entry name" value="Multidrug efflux transporter AcrB pore domain like"/>
    <property type="match status" value="1"/>
</dbReference>
<evidence type="ECO:0000313" key="11">
    <source>
        <dbReference type="Proteomes" id="UP000239001"/>
    </source>
</evidence>
<feature type="transmembrane region" description="Helical" evidence="9">
    <location>
        <begin position="1032"/>
        <end position="1051"/>
    </location>
</feature>
<dbReference type="SUPFAM" id="SSF82693">
    <property type="entry name" value="Multidrug efflux transporter AcrB pore domain, PN1, PN2, PC1 and PC2 subdomains"/>
    <property type="match status" value="2"/>
</dbReference>
<evidence type="ECO:0000256" key="1">
    <source>
        <dbReference type="ARBA" id="ARBA00004429"/>
    </source>
</evidence>
<feature type="transmembrane region" description="Helical" evidence="9">
    <location>
        <begin position="912"/>
        <end position="932"/>
    </location>
</feature>
<dbReference type="SUPFAM" id="SSF82866">
    <property type="entry name" value="Multidrug efflux transporter AcrB transmembrane domain"/>
    <property type="match status" value="2"/>
</dbReference>
<feature type="transmembrane region" description="Helical" evidence="9">
    <location>
        <begin position="881"/>
        <end position="900"/>
    </location>
</feature>
<dbReference type="Gene3D" id="3.30.70.1440">
    <property type="entry name" value="Multidrug efflux transporter AcrB pore domain"/>
    <property type="match status" value="1"/>
</dbReference>
<keyword evidence="7 9" id="KW-1133">Transmembrane helix</keyword>
<evidence type="ECO:0000256" key="8">
    <source>
        <dbReference type="ARBA" id="ARBA00023136"/>
    </source>
</evidence>
<keyword evidence="5" id="KW-0997">Cell inner membrane</keyword>
<dbReference type="PANTHER" id="PTHR32063:SF11">
    <property type="entry name" value="CATION OR DRUG EFFLUX SYSTEM PROTEIN"/>
    <property type="match status" value="1"/>
</dbReference>
<dbReference type="PANTHER" id="PTHR32063">
    <property type="match status" value="1"/>
</dbReference>
<proteinExistence type="inferred from homology"/>
<feature type="transmembrane region" description="Helical" evidence="9">
    <location>
        <begin position="952"/>
        <end position="973"/>
    </location>
</feature>
<feature type="transmembrane region" description="Helical" evidence="9">
    <location>
        <begin position="445"/>
        <end position="468"/>
    </location>
</feature>
<dbReference type="OrthoDB" id="9791035at2"/>
<comment type="subcellular location">
    <subcellularLocation>
        <location evidence="1">Cell inner membrane</location>
        <topology evidence="1">Multi-pass membrane protein</topology>
    </subcellularLocation>
</comment>
<dbReference type="SUPFAM" id="SSF82714">
    <property type="entry name" value="Multidrug efflux transporter AcrB TolC docking domain, DN and DC subdomains"/>
    <property type="match status" value="2"/>
</dbReference>
<evidence type="ECO:0000256" key="5">
    <source>
        <dbReference type="ARBA" id="ARBA00022519"/>
    </source>
</evidence>
<evidence type="ECO:0000256" key="2">
    <source>
        <dbReference type="ARBA" id="ARBA00010942"/>
    </source>
</evidence>
<dbReference type="Gene3D" id="3.30.2090.10">
    <property type="entry name" value="Multidrug efflux transporter AcrB TolC docking domain, DN and DC subdomains"/>
    <property type="match status" value="2"/>
</dbReference>
<dbReference type="Pfam" id="PF00873">
    <property type="entry name" value="ACR_tran"/>
    <property type="match status" value="1"/>
</dbReference>
<keyword evidence="8 9" id="KW-0472">Membrane</keyword>
<comment type="caution">
    <text evidence="10">The sequence shown here is derived from an EMBL/GenBank/DDBJ whole genome shotgun (WGS) entry which is preliminary data.</text>
</comment>
<feature type="transmembrane region" description="Helical" evidence="9">
    <location>
        <begin position="12"/>
        <end position="32"/>
    </location>
</feature>
<feature type="transmembrane region" description="Helical" evidence="9">
    <location>
        <begin position="994"/>
        <end position="1020"/>
    </location>
</feature>
<feature type="transmembrane region" description="Helical" evidence="9">
    <location>
        <begin position="552"/>
        <end position="572"/>
    </location>
</feature>
<dbReference type="InterPro" id="IPR001036">
    <property type="entry name" value="Acrflvin-R"/>
</dbReference>
<evidence type="ECO:0000256" key="4">
    <source>
        <dbReference type="ARBA" id="ARBA00022475"/>
    </source>
</evidence>
<accession>A0A2T1LUB6</accession>
<protein>
    <submittedName>
        <fullName evidence="10">Hydrophobe/amphiphile efflux-1 family RND transporter</fullName>
    </submittedName>
</protein>
<dbReference type="GO" id="GO:0042910">
    <property type="term" value="F:xenobiotic transmembrane transporter activity"/>
    <property type="evidence" value="ECO:0007669"/>
    <property type="project" value="TreeGrafter"/>
</dbReference>
<keyword evidence="4" id="KW-1003">Cell membrane</keyword>
<dbReference type="Gene3D" id="3.30.70.1430">
    <property type="entry name" value="Multidrug efflux transporter AcrB pore domain"/>
    <property type="match status" value="2"/>
</dbReference>
<evidence type="ECO:0000256" key="7">
    <source>
        <dbReference type="ARBA" id="ARBA00022989"/>
    </source>
</evidence>
<name>A0A2T1LUB6_9CHRO</name>
<reference evidence="10 11" key="1">
    <citation type="submission" date="2018-03" db="EMBL/GenBank/DDBJ databases">
        <title>The ancient ancestry and fast evolution of plastids.</title>
        <authorList>
            <person name="Moore K.R."/>
            <person name="Magnabosco C."/>
            <person name="Momper L."/>
            <person name="Gold D.A."/>
            <person name="Bosak T."/>
            <person name="Fournier G.P."/>
        </authorList>
    </citation>
    <scope>NUCLEOTIDE SEQUENCE [LARGE SCALE GENOMIC DNA]</scope>
    <source>
        <strain evidence="10 11">CCALA 016</strain>
    </source>
</reference>
<keyword evidence="11" id="KW-1185">Reference proteome</keyword>
<dbReference type="InterPro" id="IPR004764">
    <property type="entry name" value="MdtF-like"/>
</dbReference>